<reference evidence="2 3" key="2">
    <citation type="submission" date="2018-11" db="EMBL/GenBank/DDBJ databases">
        <authorList>
            <consortium name="Pathogen Informatics"/>
        </authorList>
    </citation>
    <scope>NUCLEOTIDE SEQUENCE [LARGE SCALE GENOMIC DNA]</scope>
</reference>
<organism evidence="4">
    <name type="scientific">Taenia asiatica</name>
    <name type="common">Asian tapeworm</name>
    <dbReference type="NCBI Taxonomy" id="60517"/>
    <lineage>
        <taxon>Eukaryota</taxon>
        <taxon>Metazoa</taxon>
        <taxon>Spiralia</taxon>
        <taxon>Lophotrochozoa</taxon>
        <taxon>Platyhelminthes</taxon>
        <taxon>Cestoda</taxon>
        <taxon>Eucestoda</taxon>
        <taxon>Cyclophyllidea</taxon>
        <taxon>Taeniidae</taxon>
        <taxon>Taenia</taxon>
    </lineage>
</organism>
<protein>
    <submittedName>
        <fullName evidence="4">t-SNARE coiled-coil homology domain-containing protein</fullName>
    </submittedName>
</protein>
<dbReference type="EMBL" id="UYRS01019119">
    <property type="protein sequence ID" value="VDK43046.1"/>
    <property type="molecule type" value="Genomic_DNA"/>
</dbReference>
<name>A0A0R3WEV2_TAEAS</name>
<feature type="region of interest" description="Disordered" evidence="1">
    <location>
        <begin position="63"/>
        <end position="85"/>
    </location>
</feature>
<dbReference type="AlphaFoldDB" id="A0A0R3WEV2"/>
<dbReference type="OrthoDB" id="10597131at2759"/>
<feature type="compositionally biased region" description="Low complexity" evidence="1">
    <location>
        <begin position="71"/>
        <end position="84"/>
    </location>
</feature>
<evidence type="ECO:0000256" key="1">
    <source>
        <dbReference type="SAM" id="MobiDB-lite"/>
    </source>
</evidence>
<gene>
    <name evidence="2" type="ORF">TASK_LOCUS9367</name>
</gene>
<keyword evidence="3" id="KW-1185">Reference proteome</keyword>
<dbReference type="Proteomes" id="UP000282613">
    <property type="component" value="Unassembled WGS sequence"/>
</dbReference>
<proteinExistence type="predicted"/>
<dbReference type="WBParaSite" id="TASK_0000936601-mRNA-1">
    <property type="protein sequence ID" value="TASK_0000936601-mRNA-1"/>
    <property type="gene ID" value="TASK_0000936601"/>
</dbReference>
<evidence type="ECO:0000313" key="4">
    <source>
        <dbReference type="WBParaSite" id="TASK_0000936601-mRNA-1"/>
    </source>
</evidence>
<evidence type="ECO:0000313" key="2">
    <source>
        <dbReference type="EMBL" id="VDK43046.1"/>
    </source>
</evidence>
<reference evidence="4" key="1">
    <citation type="submission" date="2017-02" db="UniProtKB">
        <authorList>
            <consortium name="WormBaseParasite"/>
        </authorList>
    </citation>
    <scope>IDENTIFICATION</scope>
</reference>
<accession>A0A0R3WEV2</accession>
<evidence type="ECO:0000313" key="3">
    <source>
        <dbReference type="Proteomes" id="UP000282613"/>
    </source>
</evidence>
<sequence length="276" mass="30793">MDEIVRTLESSLKDLQVVVNKELDLVKAKQQLDVLAQQTADTSAKVAREVRVNVRKLMKLGSKVAREMKRPQSPQNASPQPSDQLSNVIKGNLSKIVALNKAVASLRNVRNEMLGRKRQISLDFAPLHEELSTAVEAIEASLSRAFNAAQVRVEANELNFQKELAKLRAGVRNTQSILQSIPDVLPTLDDKKIDFERDVGIYTRFANAKEAVHRIKEALAHLEMEKYAVSPEGVTQTRNALDNFDLVMEEEQFGHGDKASSQMEEPTGQVVILIFV</sequence>